<dbReference type="Proteomes" id="UP000019854">
    <property type="component" value="Unassembled WGS sequence"/>
</dbReference>
<dbReference type="AlphaFoldDB" id="A0A829PMI9"/>
<accession>A0A829PMI9</accession>
<name>A0A829PMI9_9MYCO</name>
<dbReference type="EMBL" id="JAOX01000001">
    <property type="protein sequence ID" value="ETZ87922.1"/>
    <property type="molecule type" value="Genomic_DNA"/>
</dbReference>
<comment type="caution">
    <text evidence="1">The sequence shown here is derived from an EMBL/GenBank/DDBJ whole genome shotgun (WGS) entry which is preliminary data.</text>
</comment>
<organism evidence="1 2">
    <name type="scientific">Mycobacteroides abscessus MAB_030201_1075</name>
    <dbReference type="NCBI Taxonomy" id="1335410"/>
    <lineage>
        <taxon>Bacteria</taxon>
        <taxon>Bacillati</taxon>
        <taxon>Actinomycetota</taxon>
        <taxon>Actinomycetes</taxon>
        <taxon>Mycobacteriales</taxon>
        <taxon>Mycobacteriaceae</taxon>
        <taxon>Mycobacteroides</taxon>
        <taxon>Mycobacteroides abscessus</taxon>
    </lineage>
</organism>
<reference evidence="1 2" key="1">
    <citation type="submission" date="2014-01" db="EMBL/GenBank/DDBJ databases">
        <authorList>
            <person name="Zelazny A."/>
            <person name="Olivier K."/>
            <person name="Sampaio E.P."/>
            <person name="Holland S.M."/>
            <person name="Tallon L.J."/>
            <person name="Sadzewicz L.K."/>
            <person name="Sengamalay N."/>
            <person name="Fraser C.M."/>
            <person name="Hine E."/>
            <person name="Shefchek K.A."/>
            <person name="Das S.P."/>
            <person name="Shallom S.J."/>
            <person name="Agrawal S."/>
            <person name="Tettelin H."/>
        </authorList>
    </citation>
    <scope>NUCLEOTIDE SEQUENCE [LARGE SCALE GENOMIC DNA]</scope>
    <source>
        <strain evidence="1 2">MAB_030201_1075</strain>
    </source>
</reference>
<protein>
    <submittedName>
        <fullName evidence="1">Uncharacterized protein</fullName>
    </submittedName>
</protein>
<proteinExistence type="predicted"/>
<sequence>MTLIWAVLLLGERFSPAVPLTAAVVLTCIVITQRART</sequence>
<evidence type="ECO:0000313" key="2">
    <source>
        <dbReference type="Proteomes" id="UP000019854"/>
    </source>
</evidence>
<evidence type="ECO:0000313" key="1">
    <source>
        <dbReference type="EMBL" id="ETZ87922.1"/>
    </source>
</evidence>
<gene>
    <name evidence="1" type="ORF">L829_1477</name>
</gene>